<dbReference type="SUPFAM" id="SSF53335">
    <property type="entry name" value="S-adenosyl-L-methionine-dependent methyltransferases"/>
    <property type="match status" value="1"/>
</dbReference>
<dbReference type="PANTHER" id="PTHR10509:SF14">
    <property type="entry name" value="CAFFEOYL-COA O-METHYLTRANSFERASE 3-RELATED"/>
    <property type="match status" value="1"/>
</dbReference>
<organism evidence="5 6">
    <name type="scientific">Pinctada imbricata</name>
    <name type="common">Atlantic pearl-oyster</name>
    <name type="synonym">Pinctada martensii</name>
    <dbReference type="NCBI Taxonomy" id="66713"/>
    <lineage>
        <taxon>Eukaryota</taxon>
        <taxon>Metazoa</taxon>
        <taxon>Spiralia</taxon>
        <taxon>Lophotrochozoa</taxon>
        <taxon>Mollusca</taxon>
        <taxon>Bivalvia</taxon>
        <taxon>Autobranchia</taxon>
        <taxon>Pteriomorphia</taxon>
        <taxon>Pterioida</taxon>
        <taxon>Pterioidea</taxon>
        <taxon>Pteriidae</taxon>
        <taxon>Pinctada</taxon>
    </lineage>
</organism>
<dbReference type="EMBL" id="VSWD01000012">
    <property type="protein sequence ID" value="KAK3086436.1"/>
    <property type="molecule type" value="Genomic_DNA"/>
</dbReference>
<name>A0AA88XJE6_PINIB</name>
<dbReference type="CDD" id="cd02440">
    <property type="entry name" value="AdoMet_MTases"/>
    <property type="match status" value="1"/>
</dbReference>
<feature type="non-terminal residue" evidence="5">
    <location>
        <position position="1"/>
    </location>
</feature>
<keyword evidence="3" id="KW-0949">S-adenosyl-L-methionine</keyword>
<reference evidence="5" key="1">
    <citation type="submission" date="2019-08" db="EMBL/GenBank/DDBJ databases">
        <title>The improved chromosome-level genome for the pearl oyster Pinctada fucata martensii using PacBio sequencing and Hi-C.</title>
        <authorList>
            <person name="Zheng Z."/>
        </authorList>
    </citation>
    <scope>NUCLEOTIDE SEQUENCE</scope>
    <source>
        <strain evidence="5">ZZ-2019</strain>
        <tissue evidence="5">Adductor muscle</tissue>
    </source>
</reference>
<evidence type="ECO:0000256" key="3">
    <source>
        <dbReference type="ARBA" id="ARBA00022691"/>
    </source>
</evidence>
<dbReference type="GO" id="GO:0008757">
    <property type="term" value="F:S-adenosylmethionine-dependent methyltransferase activity"/>
    <property type="evidence" value="ECO:0007669"/>
    <property type="project" value="TreeGrafter"/>
</dbReference>
<proteinExistence type="inferred from homology"/>
<evidence type="ECO:0000256" key="1">
    <source>
        <dbReference type="ARBA" id="ARBA00022603"/>
    </source>
</evidence>
<dbReference type="InterPro" id="IPR029063">
    <property type="entry name" value="SAM-dependent_MTases_sf"/>
</dbReference>
<evidence type="ECO:0000256" key="4">
    <source>
        <dbReference type="ARBA" id="ARBA00023453"/>
    </source>
</evidence>
<dbReference type="Gene3D" id="3.40.50.150">
    <property type="entry name" value="Vaccinia Virus protein VP39"/>
    <property type="match status" value="1"/>
</dbReference>
<comment type="caution">
    <text evidence="5">The sequence shown here is derived from an EMBL/GenBank/DDBJ whole genome shotgun (WGS) entry which is preliminary data.</text>
</comment>
<dbReference type="Pfam" id="PF01596">
    <property type="entry name" value="Methyltransf_3"/>
    <property type="match status" value="1"/>
</dbReference>
<protein>
    <recommendedName>
        <fullName evidence="7">O-methyltransferase</fullName>
    </recommendedName>
</protein>
<dbReference type="Proteomes" id="UP001186944">
    <property type="component" value="Unassembled WGS sequence"/>
</dbReference>
<accession>A0AA88XJE6</accession>
<dbReference type="InterPro" id="IPR002935">
    <property type="entry name" value="SAM_O-MeTrfase"/>
</dbReference>
<dbReference type="AlphaFoldDB" id="A0AA88XJE6"/>
<keyword evidence="1" id="KW-0489">Methyltransferase</keyword>
<evidence type="ECO:0008006" key="7">
    <source>
        <dbReference type="Google" id="ProtNLM"/>
    </source>
</evidence>
<dbReference type="PROSITE" id="PS51682">
    <property type="entry name" value="SAM_OMT_I"/>
    <property type="match status" value="1"/>
</dbReference>
<evidence type="ECO:0000256" key="2">
    <source>
        <dbReference type="ARBA" id="ARBA00022679"/>
    </source>
</evidence>
<dbReference type="GO" id="GO:0032259">
    <property type="term" value="P:methylation"/>
    <property type="evidence" value="ECO:0007669"/>
    <property type="project" value="UniProtKB-KW"/>
</dbReference>
<keyword evidence="6" id="KW-1185">Reference proteome</keyword>
<dbReference type="InterPro" id="IPR050362">
    <property type="entry name" value="Cation-dep_OMT"/>
</dbReference>
<dbReference type="PANTHER" id="PTHR10509">
    <property type="entry name" value="O-METHYLTRANSFERASE-RELATED"/>
    <property type="match status" value="1"/>
</dbReference>
<keyword evidence="2" id="KW-0808">Transferase</keyword>
<comment type="similarity">
    <text evidence="4">Belongs to the class I-like SAM-binding methyltransferase superfamily. Cation-dependent O-methyltransferase family.</text>
</comment>
<evidence type="ECO:0000313" key="6">
    <source>
        <dbReference type="Proteomes" id="UP001186944"/>
    </source>
</evidence>
<gene>
    <name evidence="5" type="ORF">FSP39_018417</name>
</gene>
<evidence type="ECO:0000313" key="5">
    <source>
        <dbReference type="EMBL" id="KAK3086436.1"/>
    </source>
</evidence>
<dbReference type="GO" id="GO:0008171">
    <property type="term" value="F:O-methyltransferase activity"/>
    <property type="evidence" value="ECO:0007669"/>
    <property type="project" value="InterPro"/>
</dbReference>
<sequence>FQDRENFCEEITAQPSAGLDQIMENTLNSDWIGFSKEGKTNFMYGASWMTSNREVQFLKSMASMNNSKRALEVGLFTGCGALAIAEALPADGVVVSCEWDPFIAKLAREFLDKSEHGKKVDIRQGPANETCRKLGDEGQQFDFIYMDANKDGYVEIYDIIKEKNLLAPNGTIVADNALNYGTAYLDENSAMAKFNRHLLADTSVHRIVLPIRDGVMIIRRNSDVNGAV</sequence>